<dbReference type="Gene3D" id="3.40.30.10">
    <property type="entry name" value="Glutaredoxin"/>
    <property type="match status" value="1"/>
</dbReference>
<evidence type="ECO:0000256" key="1">
    <source>
        <dbReference type="ARBA" id="ARBA00004196"/>
    </source>
</evidence>
<gene>
    <name evidence="6" type="ORF">AUP43_03285</name>
</gene>
<sequence>MRRREVLAGLLALAANPAVARTAMPLHGEPRDLLSPPFVDRDGRDLTLADFRGRVVLLNIWATWCAPCREEMPTLDALQARLGGPDFHVLPLSIDRAGLEPVRRFYDEIGIRHLDMYLAEDIRAMLAFAVVGLPTTILIDRVGRERGRLAGPAEWDSPEAVAQVQSLINERSQ</sequence>
<dbReference type="InterPro" id="IPR036249">
    <property type="entry name" value="Thioredoxin-like_sf"/>
</dbReference>
<dbReference type="GO" id="GO:0030313">
    <property type="term" value="C:cell envelope"/>
    <property type="evidence" value="ECO:0007669"/>
    <property type="project" value="UniProtKB-SubCell"/>
</dbReference>
<dbReference type="PANTHER" id="PTHR42852">
    <property type="entry name" value="THIOL:DISULFIDE INTERCHANGE PROTEIN DSBE"/>
    <property type="match status" value="1"/>
</dbReference>
<name>A0A154VPA4_9PROT</name>
<feature type="chain" id="PRO_5007602013" evidence="4">
    <location>
        <begin position="21"/>
        <end position="173"/>
    </location>
</feature>
<dbReference type="InterPro" id="IPR017937">
    <property type="entry name" value="Thioredoxin_CS"/>
</dbReference>
<proteinExistence type="predicted"/>
<dbReference type="InterPro" id="IPR013740">
    <property type="entry name" value="Redoxin"/>
</dbReference>
<dbReference type="STRING" id="580166.AUP43_03285"/>
<evidence type="ECO:0000256" key="3">
    <source>
        <dbReference type="ARBA" id="ARBA00023284"/>
    </source>
</evidence>
<dbReference type="PROSITE" id="PS00194">
    <property type="entry name" value="THIOREDOXIN_1"/>
    <property type="match status" value="1"/>
</dbReference>
<evidence type="ECO:0000313" key="7">
    <source>
        <dbReference type="Proteomes" id="UP000076400"/>
    </source>
</evidence>
<dbReference type="GO" id="GO:0017004">
    <property type="term" value="P:cytochrome complex assembly"/>
    <property type="evidence" value="ECO:0007669"/>
    <property type="project" value="UniProtKB-KW"/>
</dbReference>
<dbReference type="EMBL" id="LPXN01000149">
    <property type="protein sequence ID" value="KZD03058.1"/>
    <property type="molecule type" value="Genomic_DNA"/>
</dbReference>
<dbReference type="InterPro" id="IPR013766">
    <property type="entry name" value="Thioredoxin_domain"/>
</dbReference>
<reference evidence="6 7" key="1">
    <citation type="submission" date="2015-12" db="EMBL/GenBank/DDBJ databases">
        <title>Genome sequence of Oceanibaculum pacificum MCCC 1A02656.</title>
        <authorList>
            <person name="Lu L."/>
            <person name="Lai Q."/>
            <person name="Shao Z."/>
            <person name="Qian P."/>
        </authorList>
    </citation>
    <scope>NUCLEOTIDE SEQUENCE [LARGE SCALE GENOMIC DNA]</scope>
    <source>
        <strain evidence="6 7">MCCC 1A02656</strain>
    </source>
</reference>
<organism evidence="6 7">
    <name type="scientific">Oceanibaculum pacificum</name>
    <dbReference type="NCBI Taxonomy" id="580166"/>
    <lineage>
        <taxon>Bacteria</taxon>
        <taxon>Pseudomonadati</taxon>
        <taxon>Pseudomonadota</taxon>
        <taxon>Alphaproteobacteria</taxon>
        <taxon>Rhodospirillales</taxon>
        <taxon>Oceanibaculaceae</taxon>
        <taxon>Oceanibaculum</taxon>
    </lineage>
</organism>
<keyword evidence="3" id="KW-0676">Redox-active center</keyword>
<comment type="subcellular location">
    <subcellularLocation>
        <location evidence="1">Cell envelope</location>
    </subcellularLocation>
</comment>
<keyword evidence="2" id="KW-0201">Cytochrome c-type biogenesis</keyword>
<feature type="domain" description="Thioredoxin" evidence="5">
    <location>
        <begin position="12"/>
        <end position="169"/>
    </location>
</feature>
<dbReference type="Pfam" id="PF08534">
    <property type="entry name" value="Redoxin"/>
    <property type="match status" value="1"/>
</dbReference>
<dbReference type="PROSITE" id="PS51352">
    <property type="entry name" value="THIOREDOXIN_2"/>
    <property type="match status" value="1"/>
</dbReference>
<evidence type="ECO:0000313" key="6">
    <source>
        <dbReference type="EMBL" id="KZD03058.1"/>
    </source>
</evidence>
<dbReference type="OrthoDB" id="9799347at2"/>
<accession>A0A154VPA4</accession>
<dbReference type="InterPro" id="IPR050553">
    <property type="entry name" value="Thioredoxin_ResA/DsbE_sf"/>
</dbReference>
<dbReference type="AlphaFoldDB" id="A0A154VPA4"/>
<feature type="signal peptide" evidence="4">
    <location>
        <begin position="1"/>
        <end position="20"/>
    </location>
</feature>
<keyword evidence="7" id="KW-1185">Reference proteome</keyword>
<dbReference type="CDD" id="cd02966">
    <property type="entry name" value="TlpA_like_family"/>
    <property type="match status" value="1"/>
</dbReference>
<dbReference type="PANTHER" id="PTHR42852:SF13">
    <property type="entry name" value="PROTEIN DIPZ"/>
    <property type="match status" value="1"/>
</dbReference>
<evidence type="ECO:0000256" key="4">
    <source>
        <dbReference type="SAM" id="SignalP"/>
    </source>
</evidence>
<dbReference type="Proteomes" id="UP000076400">
    <property type="component" value="Unassembled WGS sequence"/>
</dbReference>
<dbReference type="SUPFAM" id="SSF52833">
    <property type="entry name" value="Thioredoxin-like"/>
    <property type="match status" value="1"/>
</dbReference>
<evidence type="ECO:0000259" key="5">
    <source>
        <dbReference type="PROSITE" id="PS51352"/>
    </source>
</evidence>
<keyword evidence="4" id="KW-0732">Signal</keyword>
<dbReference type="RefSeq" id="WP_067559237.1">
    <property type="nucleotide sequence ID" value="NZ_LPXN01000149.1"/>
</dbReference>
<protein>
    <submittedName>
        <fullName evidence="6">Thiol:disulfide interchange protein</fullName>
    </submittedName>
</protein>
<comment type="caution">
    <text evidence="6">The sequence shown here is derived from an EMBL/GenBank/DDBJ whole genome shotgun (WGS) entry which is preliminary data.</text>
</comment>
<evidence type="ECO:0000256" key="2">
    <source>
        <dbReference type="ARBA" id="ARBA00022748"/>
    </source>
</evidence>
<dbReference type="GO" id="GO:0015036">
    <property type="term" value="F:disulfide oxidoreductase activity"/>
    <property type="evidence" value="ECO:0007669"/>
    <property type="project" value="UniProtKB-ARBA"/>
</dbReference>